<reference evidence="4" key="1">
    <citation type="submission" date="2017-05" db="EMBL/GenBank/DDBJ databases">
        <title>Complete and WGS of Bordetella genogroups.</title>
        <authorList>
            <person name="Spilker T."/>
            <person name="Lipuma J."/>
        </authorList>
    </citation>
    <scope>NUCLEOTIDE SEQUENCE [LARGE SCALE GENOMIC DNA]</scope>
    <source>
        <strain evidence="4">AU8256</strain>
    </source>
</reference>
<accession>A0A261V5Q3</accession>
<dbReference type="GO" id="GO:0016836">
    <property type="term" value="F:hydro-lyase activity"/>
    <property type="evidence" value="ECO:0007669"/>
    <property type="project" value="UniProtKB-ARBA"/>
</dbReference>
<dbReference type="Proteomes" id="UP000215633">
    <property type="component" value="Unassembled WGS sequence"/>
</dbReference>
<proteinExistence type="inferred from homology"/>
<evidence type="ECO:0000256" key="1">
    <source>
        <dbReference type="ARBA" id="ARBA00005254"/>
    </source>
</evidence>
<evidence type="ECO:0000313" key="4">
    <source>
        <dbReference type="Proteomes" id="UP000215633"/>
    </source>
</evidence>
<evidence type="ECO:0000256" key="2">
    <source>
        <dbReference type="ARBA" id="ARBA00023239"/>
    </source>
</evidence>
<name>A0A261V5Q3_9BORD</name>
<dbReference type="EMBL" id="NEVT01000009">
    <property type="protein sequence ID" value="OZI69456.1"/>
    <property type="molecule type" value="Genomic_DNA"/>
</dbReference>
<comment type="similarity">
    <text evidence="1">Belongs to the enoyl-CoA hydratase/isomerase family.</text>
</comment>
<dbReference type="Gene3D" id="3.90.226.10">
    <property type="entry name" value="2-enoyl-CoA Hydratase, Chain A, domain 1"/>
    <property type="match status" value="1"/>
</dbReference>
<dbReference type="PANTHER" id="PTHR11941:SF54">
    <property type="entry name" value="ENOYL-COA HYDRATASE, MITOCHONDRIAL"/>
    <property type="match status" value="1"/>
</dbReference>
<sequence length="263" mass="27938">MDGPARDNDLVLLDRPDQGVARLTLNRPAARNALNSALRQALRQAFEALEQDASVRCVVLRGSHGCFAAGADLKEIAGLDAGAVARLPVLETWRVIAGFSKPLIAAVAGPALGGGCELAQHADIILAARSARFGQPEVNVGIMPGGGATQRLVRALGYWRAMRLMLAGEPISAEEALAIGLASEVVDDERLDARALELARLIASRPPIAVRQIKRVALAGADASLATGLQLERQAFELLFDTQDQKEGMRAFAERRPPVFAGR</sequence>
<dbReference type="PANTHER" id="PTHR11941">
    <property type="entry name" value="ENOYL-COA HYDRATASE-RELATED"/>
    <property type="match status" value="1"/>
</dbReference>
<dbReference type="CDD" id="cd06558">
    <property type="entry name" value="crotonase-like"/>
    <property type="match status" value="1"/>
</dbReference>
<keyword evidence="2" id="KW-0456">Lyase</keyword>
<protein>
    <submittedName>
        <fullName evidence="3">Enoyl-CoA hydratase</fullName>
    </submittedName>
</protein>
<dbReference type="InterPro" id="IPR029045">
    <property type="entry name" value="ClpP/crotonase-like_dom_sf"/>
</dbReference>
<dbReference type="GO" id="GO:0006635">
    <property type="term" value="P:fatty acid beta-oxidation"/>
    <property type="evidence" value="ECO:0007669"/>
    <property type="project" value="TreeGrafter"/>
</dbReference>
<gene>
    <name evidence="3" type="ORF">CAL24_21730</name>
</gene>
<dbReference type="Pfam" id="PF00378">
    <property type="entry name" value="ECH_1"/>
    <property type="match status" value="1"/>
</dbReference>
<dbReference type="InterPro" id="IPR001753">
    <property type="entry name" value="Enoyl-CoA_hydra/iso"/>
</dbReference>
<dbReference type="FunFam" id="3.90.226.10:FF:000009">
    <property type="entry name" value="Carnitinyl-CoA dehydratase"/>
    <property type="match status" value="1"/>
</dbReference>
<evidence type="ECO:0000313" key="3">
    <source>
        <dbReference type="EMBL" id="OZI69456.1"/>
    </source>
</evidence>
<comment type="caution">
    <text evidence="3">The sequence shown here is derived from an EMBL/GenBank/DDBJ whole genome shotgun (WGS) entry which is preliminary data.</text>
</comment>
<keyword evidence="4" id="KW-1185">Reference proteome</keyword>
<dbReference type="InterPro" id="IPR014748">
    <property type="entry name" value="Enoyl-CoA_hydra_C"/>
</dbReference>
<dbReference type="FunFam" id="1.10.12.10:FF:000001">
    <property type="entry name" value="Probable enoyl-CoA hydratase, mitochondrial"/>
    <property type="match status" value="1"/>
</dbReference>
<dbReference type="RefSeq" id="WP_094807907.1">
    <property type="nucleotide sequence ID" value="NZ_NEVT01000009.1"/>
</dbReference>
<dbReference type="AlphaFoldDB" id="A0A261V5Q3"/>
<dbReference type="Gene3D" id="1.10.12.10">
    <property type="entry name" value="Lyase 2-enoyl-coa Hydratase, Chain A, domain 2"/>
    <property type="match status" value="1"/>
</dbReference>
<organism evidence="3 4">
    <name type="scientific">Bordetella genomosp. 2</name>
    <dbReference type="NCBI Taxonomy" id="1983456"/>
    <lineage>
        <taxon>Bacteria</taxon>
        <taxon>Pseudomonadati</taxon>
        <taxon>Pseudomonadota</taxon>
        <taxon>Betaproteobacteria</taxon>
        <taxon>Burkholderiales</taxon>
        <taxon>Alcaligenaceae</taxon>
        <taxon>Bordetella</taxon>
    </lineage>
</organism>
<dbReference type="SUPFAM" id="SSF52096">
    <property type="entry name" value="ClpP/crotonase"/>
    <property type="match status" value="1"/>
</dbReference>